<reference evidence="2" key="2">
    <citation type="submission" date="2022-05" db="EMBL/GenBank/DDBJ databases">
        <authorList>
            <person name="Kim J.-S."/>
            <person name="Lee K."/>
            <person name="Suh M."/>
            <person name="Eom M."/>
            <person name="Kim J.-S."/>
            <person name="Kim D.-S."/>
            <person name="Ko S.-H."/>
            <person name="Shin Y."/>
            <person name="Lee J.-S."/>
        </authorList>
    </citation>
    <scope>NUCLEOTIDE SEQUENCE</scope>
    <source>
        <strain evidence="2">N237</strain>
    </source>
</reference>
<organism evidence="2 3">
    <name type="scientific">Jatrophihabitans telluris</name>
    <dbReference type="NCBI Taxonomy" id="2038343"/>
    <lineage>
        <taxon>Bacteria</taxon>
        <taxon>Bacillati</taxon>
        <taxon>Actinomycetota</taxon>
        <taxon>Actinomycetes</taxon>
        <taxon>Jatrophihabitantales</taxon>
        <taxon>Jatrophihabitantaceae</taxon>
        <taxon>Jatrophihabitans</taxon>
    </lineage>
</organism>
<name>A0ABY4QUR5_9ACTN</name>
<proteinExistence type="predicted"/>
<keyword evidence="3" id="KW-1185">Reference proteome</keyword>
<dbReference type="SUPFAM" id="SSF52402">
    <property type="entry name" value="Adenine nucleotide alpha hydrolases-like"/>
    <property type="match status" value="1"/>
</dbReference>
<dbReference type="InterPro" id="IPR006016">
    <property type="entry name" value="UspA"/>
</dbReference>
<gene>
    <name evidence="2" type="ORF">M6D93_12070</name>
</gene>
<feature type="domain" description="UspA" evidence="1">
    <location>
        <begin position="11"/>
        <end position="105"/>
    </location>
</feature>
<sequence length="109" mass="11920">MPPTTGRSTPDLDDFDTPDAELQQAARARTESALQRAFGQSSMREVELEIVAAECEPSQVLLEHGRDAVMIVIGSHDRPLLQRLFGRVTSRGLLHDSTVPITIVPSPTD</sequence>
<reference evidence="2" key="1">
    <citation type="journal article" date="2018" name="Int. J. Syst. Evol. Microbiol.">
        <title>Jatrophihabitans telluris sp. nov., isolated from sediment soil of lava forest wetlands and the emended description of the genus Jatrophihabitans.</title>
        <authorList>
            <person name="Lee K.C."/>
            <person name="Suh M.K."/>
            <person name="Eom M.K."/>
            <person name="Kim K.K."/>
            <person name="Kim J.S."/>
            <person name="Kim D.S."/>
            <person name="Ko S.H."/>
            <person name="Shin Y.K."/>
            <person name="Lee J.S."/>
        </authorList>
    </citation>
    <scope>NUCLEOTIDE SEQUENCE</scope>
    <source>
        <strain evidence="2">N237</strain>
    </source>
</reference>
<evidence type="ECO:0000313" key="2">
    <source>
        <dbReference type="EMBL" id="UQX87043.1"/>
    </source>
</evidence>
<accession>A0ABY4QUR5</accession>
<dbReference type="Proteomes" id="UP001056336">
    <property type="component" value="Chromosome"/>
</dbReference>
<evidence type="ECO:0000313" key="3">
    <source>
        <dbReference type="Proteomes" id="UP001056336"/>
    </source>
</evidence>
<dbReference type="Gene3D" id="3.40.50.12370">
    <property type="match status" value="1"/>
</dbReference>
<dbReference type="EMBL" id="CP097332">
    <property type="protein sequence ID" value="UQX87043.1"/>
    <property type="molecule type" value="Genomic_DNA"/>
</dbReference>
<dbReference type="Pfam" id="PF00582">
    <property type="entry name" value="Usp"/>
    <property type="match status" value="1"/>
</dbReference>
<evidence type="ECO:0000259" key="1">
    <source>
        <dbReference type="Pfam" id="PF00582"/>
    </source>
</evidence>
<protein>
    <submittedName>
        <fullName evidence="2">Universal stress protein</fullName>
    </submittedName>
</protein>